<accession>A0A6A6PHU2</accession>
<feature type="compositionally biased region" description="Basic residues" evidence="1">
    <location>
        <begin position="540"/>
        <end position="549"/>
    </location>
</feature>
<feature type="compositionally biased region" description="Polar residues" evidence="1">
    <location>
        <begin position="494"/>
        <end position="518"/>
    </location>
</feature>
<feature type="compositionally biased region" description="Basic and acidic residues" evidence="1">
    <location>
        <begin position="12"/>
        <end position="21"/>
    </location>
</feature>
<feature type="compositionally biased region" description="Polar residues" evidence="1">
    <location>
        <begin position="435"/>
        <end position="446"/>
    </location>
</feature>
<evidence type="ECO:0000259" key="2">
    <source>
        <dbReference type="Pfam" id="PF24355"/>
    </source>
</evidence>
<protein>
    <recommendedName>
        <fullName evidence="2">DUF7514 domain-containing protein</fullName>
    </recommendedName>
</protein>
<feature type="compositionally biased region" description="Low complexity" evidence="1">
    <location>
        <begin position="88"/>
        <end position="105"/>
    </location>
</feature>
<dbReference type="AlphaFoldDB" id="A0A6A6PHU2"/>
<feature type="compositionally biased region" description="Basic and acidic residues" evidence="1">
    <location>
        <begin position="188"/>
        <end position="204"/>
    </location>
</feature>
<feature type="region of interest" description="Disordered" evidence="1">
    <location>
        <begin position="78"/>
        <end position="226"/>
    </location>
</feature>
<feature type="compositionally biased region" description="Polar residues" evidence="1">
    <location>
        <begin position="689"/>
        <end position="698"/>
    </location>
</feature>
<feature type="compositionally biased region" description="Low complexity" evidence="1">
    <location>
        <begin position="676"/>
        <end position="688"/>
    </location>
</feature>
<proteinExistence type="predicted"/>
<dbReference type="Proteomes" id="UP000799767">
    <property type="component" value="Unassembled WGS sequence"/>
</dbReference>
<evidence type="ECO:0000256" key="1">
    <source>
        <dbReference type="SAM" id="MobiDB-lite"/>
    </source>
</evidence>
<dbReference type="RefSeq" id="XP_033585871.1">
    <property type="nucleotide sequence ID" value="XM_033734852.1"/>
</dbReference>
<dbReference type="OrthoDB" id="5413703at2759"/>
<dbReference type="InterPro" id="IPR055936">
    <property type="entry name" value="DUF7514"/>
</dbReference>
<feature type="compositionally biased region" description="Polar residues" evidence="1">
    <location>
        <begin position="1"/>
        <end position="11"/>
    </location>
</feature>
<gene>
    <name evidence="3" type="ORF">BDY17DRAFT_305324</name>
</gene>
<dbReference type="EMBL" id="MU001642">
    <property type="protein sequence ID" value="KAF2479301.1"/>
    <property type="molecule type" value="Genomic_DNA"/>
</dbReference>
<keyword evidence="4" id="KW-1185">Reference proteome</keyword>
<feature type="domain" description="DUF7514" evidence="2">
    <location>
        <begin position="240"/>
        <end position="395"/>
    </location>
</feature>
<evidence type="ECO:0000313" key="4">
    <source>
        <dbReference type="Proteomes" id="UP000799767"/>
    </source>
</evidence>
<sequence length="698" mass="75906">MTANNASPSSRFSRDRADDLPKPTMTASQCDEGQPTAHGRTASIIQDVSHDHVSNPPTNTKIDPAMFELLTARVVEEATRRMAAQRTPPFSASGASSPHSSQSQATPLTLEQGDSVFGINATSPPRPPSDVDSHFSQHSGTSGRRSDDIWSMEDAELPATRSGSERTTRPAAGLSRSNLPQEDDARVEEDIRSSSRPGRKDSKLGADAASDGLSRGVHKTEAPGPEETALERAWGPLFCDGEPTPRLSSFLRGLALHLIDDYEPKRSLVVTPAKMQRFYSETRIDAEIYPWDTIFGRLPAKSLSRMYSRLACPYHLVQEGDQDHPTIPSLTPRGFEIFMTCLIQAQPDAEFDRLAKAVMHMPISSADNMAERFPKELSRRLFPATPQLASQQRLVASLDHEPDILDQLKGLVSMPPPPPPMPQRDASLYPERQRQPYSRTPRQTGALSDDDFDLPYVPLERQRLPYTGREGSGRVFGEDPPLPAQPYGAEASNRRSTGTGARVPTNSMHGTSSGSSEPINIPPRTQPRPPAGSPPSVHGRQPRLSRHRSSPPPRSAFGRSDSSIPAMPEQQFGSRLHPAQSSPEQNSTGMGSFEKGGSRGFRGESFSTRNAPAFSAYNYHPGSMGGPVGDPLPSSSYEARRAWQPPPPETARMRDRRRNTINSQASGQGGGPDWHGSSSPAGSFFPPSMTSSGSAPQH</sequence>
<feature type="compositionally biased region" description="Polar residues" evidence="1">
    <location>
        <begin position="579"/>
        <end position="590"/>
    </location>
</feature>
<dbReference type="Pfam" id="PF24355">
    <property type="entry name" value="DUF7514"/>
    <property type="match status" value="1"/>
</dbReference>
<feature type="region of interest" description="Disordered" evidence="1">
    <location>
        <begin position="408"/>
        <end position="698"/>
    </location>
</feature>
<feature type="region of interest" description="Disordered" evidence="1">
    <location>
        <begin position="1"/>
        <end position="64"/>
    </location>
</feature>
<feature type="compositionally biased region" description="Pro residues" evidence="1">
    <location>
        <begin position="520"/>
        <end position="533"/>
    </location>
</feature>
<dbReference type="GeneID" id="54475854"/>
<name>A0A6A6PHU2_9PEZI</name>
<evidence type="ECO:0000313" key="3">
    <source>
        <dbReference type="EMBL" id="KAF2479301.1"/>
    </source>
</evidence>
<organism evidence="3 4">
    <name type="scientific">Neohortaea acidophila</name>
    <dbReference type="NCBI Taxonomy" id="245834"/>
    <lineage>
        <taxon>Eukaryota</taxon>
        <taxon>Fungi</taxon>
        <taxon>Dikarya</taxon>
        <taxon>Ascomycota</taxon>
        <taxon>Pezizomycotina</taxon>
        <taxon>Dothideomycetes</taxon>
        <taxon>Dothideomycetidae</taxon>
        <taxon>Mycosphaerellales</taxon>
        <taxon>Teratosphaeriaceae</taxon>
        <taxon>Neohortaea</taxon>
    </lineage>
</organism>
<dbReference type="PANTHER" id="PTHR39611:SF1">
    <property type="entry name" value="HYDROXYPROLINE-RICH GLYCOPROTEIN DZ-HRGP"/>
    <property type="match status" value="1"/>
</dbReference>
<reference evidence="3" key="1">
    <citation type="journal article" date="2020" name="Stud. Mycol.">
        <title>101 Dothideomycetes genomes: a test case for predicting lifestyles and emergence of pathogens.</title>
        <authorList>
            <person name="Haridas S."/>
            <person name="Albert R."/>
            <person name="Binder M."/>
            <person name="Bloem J."/>
            <person name="Labutti K."/>
            <person name="Salamov A."/>
            <person name="Andreopoulos B."/>
            <person name="Baker S."/>
            <person name="Barry K."/>
            <person name="Bills G."/>
            <person name="Bluhm B."/>
            <person name="Cannon C."/>
            <person name="Castanera R."/>
            <person name="Culley D."/>
            <person name="Daum C."/>
            <person name="Ezra D."/>
            <person name="Gonzalez J."/>
            <person name="Henrissat B."/>
            <person name="Kuo A."/>
            <person name="Liang C."/>
            <person name="Lipzen A."/>
            <person name="Lutzoni F."/>
            <person name="Magnuson J."/>
            <person name="Mondo S."/>
            <person name="Nolan M."/>
            <person name="Ohm R."/>
            <person name="Pangilinan J."/>
            <person name="Park H.-J."/>
            <person name="Ramirez L."/>
            <person name="Alfaro M."/>
            <person name="Sun H."/>
            <person name="Tritt A."/>
            <person name="Yoshinaga Y."/>
            <person name="Zwiers L.-H."/>
            <person name="Turgeon B."/>
            <person name="Goodwin S."/>
            <person name="Spatafora J."/>
            <person name="Crous P."/>
            <person name="Grigoriev I."/>
        </authorList>
    </citation>
    <scope>NUCLEOTIDE SEQUENCE</scope>
    <source>
        <strain evidence="3">CBS 113389</strain>
    </source>
</reference>
<dbReference type="PANTHER" id="PTHR39611">
    <property type="entry name" value="HYDROXYPROLINE-RICH GLYCOPROTEIN DZ-HRGP-RELATED"/>
    <property type="match status" value="1"/>
</dbReference>